<proteinExistence type="predicted"/>
<dbReference type="PROSITE" id="PS50011">
    <property type="entry name" value="PROTEIN_KINASE_DOM"/>
    <property type="match status" value="1"/>
</dbReference>
<keyword evidence="1" id="KW-0723">Serine/threonine-protein kinase</keyword>
<keyword evidence="2" id="KW-0808">Transferase</keyword>
<name>A0AA41S1T0_PAPNU</name>
<keyword evidence="4" id="KW-0418">Kinase</keyword>
<feature type="domain" description="Protein kinase" evidence="7">
    <location>
        <begin position="1"/>
        <end position="102"/>
    </location>
</feature>
<dbReference type="PANTHER" id="PTHR24056:SF546">
    <property type="entry name" value="CYCLIN-DEPENDENT KINASE 12"/>
    <property type="match status" value="1"/>
</dbReference>
<keyword evidence="5" id="KW-0067">ATP-binding</keyword>
<dbReference type="GO" id="GO:0005524">
    <property type="term" value="F:ATP binding"/>
    <property type="evidence" value="ECO:0007669"/>
    <property type="project" value="UniProtKB-KW"/>
</dbReference>
<gene>
    <name evidence="8" type="ORF">MKW94_007783</name>
</gene>
<evidence type="ECO:0000256" key="2">
    <source>
        <dbReference type="ARBA" id="ARBA00022679"/>
    </source>
</evidence>
<dbReference type="EMBL" id="JAJJMA010113110">
    <property type="protein sequence ID" value="MCL7031539.1"/>
    <property type="molecule type" value="Genomic_DNA"/>
</dbReference>
<dbReference type="Pfam" id="PF00069">
    <property type="entry name" value="Pkinase"/>
    <property type="match status" value="1"/>
</dbReference>
<dbReference type="GO" id="GO:0008353">
    <property type="term" value="F:RNA polymerase II CTD heptapeptide repeat kinase activity"/>
    <property type="evidence" value="ECO:0007669"/>
    <property type="project" value="TreeGrafter"/>
</dbReference>
<dbReference type="Proteomes" id="UP001177140">
    <property type="component" value="Unassembled WGS sequence"/>
</dbReference>
<evidence type="ECO:0000259" key="7">
    <source>
        <dbReference type="PROSITE" id="PS50011"/>
    </source>
</evidence>
<dbReference type="GO" id="GO:0005634">
    <property type="term" value="C:nucleus"/>
    <property type="evidence" value="ECO:0007669"/>
    <property type="project" value="TreeGrafter"/>
</dbReference>
<protein>
    <recommendedName>
        <fullName evidence="7">Protein kinase domain-containing protein</fullName>
    </recommendedName>
</protein>
<evidence type="ECO:0000256" key="5">
    <source>
        <dbReference type="ARBA" id="ARBA00022840"/>
    </source>
</evidence>
<dbReference type="AlphaFoldDB" id="A0AA41S1T0"/>
<organism evidence="8 9">
    <name type="scientific">Papaver nudicaule</name>
    <name type="common">Iceland poppy</name>
    <dbReference type="NCBI Taxonomy" id="74823"/>
    <lineage>
        <taxon>Eukaryota</taxon>
        <taxon>Viridiplantae</taxon>
        <taxon>Streptophyta</taxon>
        <taxon>Embryophyta</taxon>
        <taxon>Tracheophyta</taxon>
        <taxon>Spermatophyta</taxon>
        <taxon>Magnoliopsida</taxon>
        <taxon>Ranunculales</taxon>
        <taxon>Papaveraceae</taxon>
        <taxon>Papaveroideae</taxon>
        <taxon>Papaver</taxon>
    </lineage>
</organism>
<dbReference type="InterPro" id="IPR000719">
    <property type="entry name" value="Prot_kinase_dom"/>
</dbReference>
<accession>A0AA41S1T0</accession>
<sequence>MWSVGCIFAELLHGKAIMPGKTEPEQVEKIYDLCGSPDEVIWPGVSKLPWYNNFKPALPKKRRLREVFRHFDRHALELLGKMLTLDPSKRISAEDALKAEYFRADPLPCDPKSLPRFVPSHEFQIKKKRQQQEEAVKRQKLQHPPQQHERLPSIQHSGQSHPQSRPGRYQPMHHTQPPVAAGPSHHYGKRPSGGPNRYPRSGKPDSPYPSRGGQGGDYGSRSYAPQGRGAPYQGHVGGSRGYAAGDSNIPQSRPYESSSGGRYSNRNQPYGGWQQ</sequence>
<dbReference type="SUPFAM" id="SSF56112">
    <property type="entry name" value="Protein kinase-like (PK-like)"/>
    <property type="match status" value="1"/>
</dbReference>
<evidence type="ECO:0000313" key="8">
    <source>
        <dbReference type="EMBL" id="MCL7031539.1"/>
    </source>
</evidence>
<keyword evidence="9" id="KW-1185">Reference proteome</keyword>
<evidence type="ECO:0000313" key="9">
    <source>
        <dbReference type="Proteomes" id="UP001177140"/>
    </source>
</evidence>
<dbReference type="PANTHER" id="PTHR24056">
    <property type="entry name" value="CELL DIVISION PROTEIN KINASE"/>
    <property type="match status" value="1"/>
</dbReference>
<evidence type="ECO:0000256" key="1">
    <source>
        <dbReference type="ARBA" id="ARBA00022527"/>
    </source>
</evidence>
<evidence type="ECO:0000256" key="6">
    <source>
        <dbReference type="SAM" id="MobiDB-lite"/>
    </source>
</evidence>
<feature type="compositionally biased region" description="Polar residues" evidence="6">
    <location>
        <begin position="248"/>
        <end position="275"/>
    </location>
</feature>
<keyword evidence="3" id="KW-0547">Nucleotide-binding</keyword>
<dbReference type="GO" id="GO:0000307">
    <property type="term" value="C:cyclin-dependent protein kinase holoenzyme complex"/>
    <property type="evidence" value="ECO:0007669"/>
    <property type="project" value="TreeGrafter"/>
</dbReference>
<evidence type="ECO:0000256" key="4">
    <source>
        <dbReference type="ARBA" id="ARBA00022777"/>
    </source>
</evidence>
<dbReference type="GO" id="GO:0032968">
    <property type="term" value="P:positive regulation of transcription elongation by RNA polymerase II"/>
    <property type="evidence" value="ECO:0007669"/>
    <property type="project" value="TreeGrafter"/>
</dbReference>
<feature type="region of interest" description="Disordered" evidence="6">
    <location>
        <begin position="125"/>
        <end position="275"/>
    </location>
</feature>
<dbReference type="Gene3D" id="1.10.510.10">
    <property type="entry name" value="Transferase(Phosphotransferase) domain 1"/>
    <property type="match status" value="1"/>
</dbReference>
<reference evidence="8" key="1">
    <citation type="submission" date="2022-03" db="EMBL/GenBank/DDBJ databases">
        <title>A functionally conserved STORR gene fusion in Papaver species that diverged 16.8 million years ago.</title>
        <authorList>
            <person name="Catania T."/>
        </authorList>
    </citation>
    <scope>NUCLEOTIDE SEQUENCE</scope>
    <source>
        <strain evidence="8">S-191538</strain>
    </source>
</reference>
<dbReference type="InterPro" id="IPR011009">
    <property type="entry name" value="Kinase-like_dom_sf"/>
</dbReference>
<feature type="compositionally biased region" description="Polar residues" evidence="6">
    <location>
        <begin position="154"/>
        <end position="163"/>
    </location>
</feature>
<dbReference type="InterPro" id="IPR050108">
    <property type="entry name" value="CDK"/>
</dbReference>
<comment type="caution">
    <text evidence="8">The sequence shown here is derived from an EMBL/GenBank/DDBJ whole genome shotgun (WGS) entry which is preliminary data.</text>
</comment>
<evidence type="ECO:0000256" key="3">
    <source>
        <dbReference type="ARBA" id="ARBA00022741"/>
    </source>
</evidence>